<keyword evidence="4" id="KW-0547">Nucleotide-binding</keyword>
<keyword evidence="8" id="KW-0636">Prenylation</keyword>
<comment type="caution">
    <text evidence="9">The sequence shown here is derived from an EMBL/GenBank/DDBJ whole genome shotgun (WGS) entry which is preliminary data.</text>
</comment>
<evidence type="ECO:0000256" key="3">
    <source>
        <dbReference type="ARBA" id="ARBA00022481"/>
    </source>
</evidence>
<evidence type="ECO:0000256" key="4">
    <source>
        <dbReference type="ARBA" id="ARBA00022741"/>
    </source>
</evidence>
<dbReference type="CDD" id="cd01863">
    <property type="entry name" value="Rab18"/>
    <property type="match status" value="1"/>
</dbReference>
<evidence type="ECO:0000256" key="2">
    <source>
        <dbReference type="ARBA" id="ARBA00022448"/>
    </source>
</evidence>
<dbReference type="OrthoDB" id="9989112at2759"/>
<dbReference type="PANTHER" id="PTHR47977">
    <property type="entry name" value="RAS-RELATED PROTEIN RAB"/>
    <property type="match status" value="1"/>
</dbReference>
<evidence type="ECO:0000256" key="6">
    <source>
        <dbReference type="ARBA" id="ARBA00023134"/>
    </source>
</evidence>
<dbReference type="Gene3D" id="3.40.50.300">
    <property type="entry name" value="P-loop containing nucleotide triphosphate hydrolases"/>
    <property type="match status" value="1"/>
</dbReference>
<keyword evidence="10" id="KW-1185">Reference proteome</keyword>
<dbReference type="FunFam" id="3.40.50.300:FF:001312">
    <property type="entry name" value="Ras-related protein Rab-18"/>
    <property type="match status" value="1"/>
</dbReference>
<keyword evidence="7" id="KW-0449">Lipoprotein</keyword>
<organism evidence="9 10">
    <name type="scientific">Blastocystis sp. subtype 1 (strain ATCC 50177 / NandII)</name>
    <dbReference type="NCBI Taxonomy" id="478820"/>
    <lineage>
        <taxon>Eukaryota</taxon>
        <taxon>Sar</taxon>
        <taxon>Stramenopiles</taxon>
        <taxon>Bigyra</taxon>
        <taxon>Opalozoa</taxon>
        <taxon>Opalinata</taxon>
        <taxon>Blastocystidae</taxon>
        <taxon>Blastocystis</taxon>
    </lineage>
</organism>
<dbReference type="SMART" id="SM00175">
    <property type="entry name" value="RAB"/>
    <property type="match status" value="1"/>
</dbReference>
<dbReference type="STRING" id="478820.A0A196SMD9"/>
<keyword evidence="5" id="KW-0653">Protein transport</keyword>
<reference evidence="9 10" key="1">
    <citation type="submission" date="2016-05" db="EMBL/GenBank/DDBJ databases">
        <title>Nuclear genome of Blastocystis sp. subtype 1 NandII.</title>
        <authorList>
            <person name="Gentekaki E."/>
            <person name="Curtis B."/>
            <person name="Stairs C."/>
            <person name="Eme L."/>
            <person name="Herman E."/>
            <person name="Klimes V."/>
            <person name="Arias M.C."/>
            <person name="Elias M."/>
            <person name="Hilliou F."/>
            <person name="Klute M."/>
            <person name="Malik S.-B."/>
            <person name="Pightling A."/>
            <person name="Rachubinski R."/>
            <person name="Salas D."/>
            <person name="Schlacht A."/>
            <person name="Suga H."/>
            <person name="Archibald J."/>
            <person name="Ball S.G."/>
            <person name="Clark G."/>
            <person name="Dacks J."/>
            <person name="Van Der Giezen M."/>
            <person name="Tsaousis A."/>
            <person name="Roger A."/>
        </authorList>
    </citation>
    <scope>NUCLEOTIDE SEQUENCE [LARGE SCALE GENOMIC DNA]</scope>
    <source>
        <strain evidence="10">ATCC 50177 / NandII</strain>
    </source>
</reference>
<evidence type="ECO:0000256" key="5">
    <source>
        <dbReference type="ARBA" id="ARBA00022927"/>
    </source>
</evidence>
<dbReference type="InterPro" id="IPR005225">
    <property type="entry name" value="Small_GTP-bd"/>
</dbReference>
<dbReference type="PROSITE" id="PS51420">
    <property type="entry name" value="RHO"/>
    <property type="match status" value="1"/>
</dbReference>
<proteinExistence type="inferred from homology"/>
<dbReference type="InterPro" id="IPR050227">
    <property type="entry name" value="Rab"/>
</dbReference>
<evidence type="ECO:0000313" key="10">
    <source>
        <dbReference type="Proteomes" id="UP000078348"/>
    </source>
</evidence>
<name>A0A196SMD9_BLAHN</name>
<dbReference type="NCBIfam" id="TIGR00231">
    <property type="entry name" value="small_GTP"/>
    <property type="match status" value="1"/>
</dbReference>
<evidence type="ECO:0000256" key="1">
    <source>
        <dbReference type="ARBA" id="ARBA00006270"/>
    </source>
</evidence>
<sequence length="205" mass="23131">MSAQPVDKVDLNVKILLIGDSNVGKSCILMRFIEDKFNELSPTIGVDFKRKLMEVKGKKVRATIWDTAGQERFRTLTSSYYRGAHGIILVYDVCSRSSFENLQTWLDECENYCTDKTDSIVKLLVANKIDLTNRDVTTKEGQAFAKQHEMLYIETSAKESIGVNQVFEELVTKVLESPSLMESMGVVIPKVDMSAQQEEGYGCYC</sequence>
<dbReference type="SMART" id="SM00177">
    <property type="entry name" value="ARF"/>
    <property type="match status" value="1"/>
</dbReference>
<dbReference type="EMBL" id="LXWW01000001">
    <property type="protein sequence ID" value="OAO18235.1"/>
    <property type="molecule type" value="Genomic_DNA"/>
</dbReference>
<evidence type="ECO:0000313" key="9">
    <source>
        <dbReference type="EMBL" id="OAO18235.1"/>
    </source>
</evidence>
<dbReference type="SMART" id="SM00173">
    <property type="entry name" value="RAS"/>
    <property type="match status" value="1"/>
</dbReference>
<dbReference type="Proteomes" id="UP000078348">
    <property type="component" value="Unassembled WGS sequence"/>
</dbReference>
<dbReference type="GO" id="GO:0005525">
    <property type="term" value="F:GTP binding"/>
    <property type="evidence" value="ECO:0007669"/>
    <property type="project" value="UniProtKB-KW"/>
</dbReference>
<evidence type="ECO:0000256" key="7">
    <source>
        <dbReference type="ARBA" id="ARBA00023288"/>
    </source>
</evidence>
<dbReference type="SMART" id="SM00174">
    <property type="entry name" value="RHO"/>
    <property type="match status" value="1"/>
</dbReference>
<dbReference type="AlphaFoldDB" id="A0A196SMD9"/>
<keyword evidence="2" id="KW-0813">Transport</keyword>
<dbReference type="Pfam" id="PF00071">
    <property type="entry name" value="Ras"/>
    <property type="match status" value="1"/>
</dbReference>
<keyword evidence="3" id="KW-0488">Methylation</keyword>
<dbReference type="PRINTS" id="PR00449">
    <property type="entry name" value="RASTRNSFRMNG"/>
</dbReference>
<dbReference type="SUPFAM" id="SSF52540">
    <property type="entry name" value="P-loop containing nucleoside triphosphate hydrolases"/>
    <property type="match status" value="1"/>
</dbReference>
<dbReference type="SMART" id="SM00176">
    <property type="entry name" value="RAN"/>
    <property type="match status" value="1"/>
</dbReference>
<dbReference type="PROSITE" id="PS51419">
    <property type="entry name" value="RAB"/>
    <property type="match status" value="1"/>
</dbReference>
<dbReference type="PROSITE" id="PS51421">
    <property type="entry name" value="RAS"/>
    <property type="match status" value="1"/>
</dbReference>
<dbReference type="GO" id="GO:0015031">
    <property type="term" value="P:protein transport"/>
    <property type="evidence" value="ECO:0007669"/>
    <property type="project" value="UniProtKB-KW"/>
</dbReference>
<protein>
    <submittedName>
        <fullName evidence="9">Ras related protein Rab-18-like protein</fullName>
    </submittedName>
</protein>
<keyword evidence="6" id="KW-0342">GTP-binding</keyword>
<gene>
    <name evidence="9" type="ORF">AV274_0017</name>
</gene>
<accession>A0A196SMD9</accession>
<dbReference type="InterPro" id="IPR027417">
    <property type="entry name" value="P-loop_NTPase"/>
</dbReference>
<dbReference type="InterPro" id="IPR001806">
    <property type="entry name" value="Small_GTPase"/>
</dbReference>
<evidence type="ECO:0000256" key="8">
    <source>
        <dbReference type="ARBA" id="ARBA00023289"/>
    </source>
</evidence>
<comment type="similarity">
    <text evidence="1">Belongs to the small GTPase superfamily. Rab family.</text>
</comment>
<dbReference type="GO" id="GO:0003924">
    <property type="term" value="F:GTPase activity"/>
    <property type="evidence" value="ECO:0007669"/>
    <property type="project" value="InterPro"/>
</dbReference>